<name>A0ABY9QB44_GEOTD</name>
<sequence>MKELCQQLSVWIAQKQPVRVQTAQGEETVVLPVKLYQEARKLFVYNRQMRLMNIPLDGIISVQPTRITGSFDRRGEEAIVHTR</sequence>
<evidence type="ECO:0000313" key="1">
    <source>
        <dbReference type="EMBL" id="WMV74639.1"/>
    </source>
</evidence>
<dbReference type="RefSeq" id="WP_011887492.1">
    <property type="nucleotide sequence ID" value="NZ_CP017690.1"/>
</dbReference>
<accession>A0ABY9QB44</accession>
<dbReference type="Proteomes" id="UP001297580">
    <property type="component" value="Chromosome"/>
</dbReference>
<dbReference type="EMBL" id="CP133461">
    <property type="protein sequence ID" value="WMV74639.1"/>
    <property type="molecule type" value="Genomic_DNA"/>
</dbReference>
<gene>
    <name evidence="1" type="ORF">HSX42_09955</name>
</gene>
<proteinExistence type="predicted"/>
<reference evidence="1 2" key="1">
    <citation type="submission" date="2023-08" db="EMBL/GenBank/DDBJ databases">
        <title>Complete genome sequence of Geobacillus thermodenitrificans K1041, a genetically tractable strain representative of the genus Geobacillus.</title>
        <authorList>
            <person name="Kani S."/>
            <person name="Suzuki H."/>
        </authorList>
    </citation>
    <scope>NUCLEOTIDE SEQUENCE [LARGE SCALE GENOMIC DNA]</scope>
    <source>
        <strain evidence="1 2">K1041</strain>
    </source>
</reference>
<evidence type="ECO:0000313" key="2">
    <source>
        <dbReference type="Proteomes" id="UP001297580"/>
    </source>
</evidence>
<organism evidence="1 2">
    <name type="scientific">Geobacillus thermodenitrificans</name>
    <dbReference type="NCBI Taxonomy" id="33940"/>
    <lineage>
        <taxon>Bacteria</taxon>
        <taxon>Bacillati</taxon>
        <taxon>Bacillota</taxon>
        <taxon>Bacilli</taxon>
        <taxon>Bacillales</taxon>
        <taxon>Anoxybacillaceae</taxon>
        <taxon>Geobacillus</taxon>
    </lineage>
</organism>
<dbReference type="GeneID" id="87620724"/>
<keyword evidence="2" id="KW-1185">Reference proteome</keyword>
<protein>
    <submittedName>
        <fullName evidence="1">Uncharacterized protein</fullName>
    </submittedName>
</protein>